<comment type="caution">
    <text evidence="8">The sequence shown here is derived from an EMBL/GenBank/DDBJ whole genome shotgun (WGS) entry which is preliminary data.</text>
</comment>
<protein>
    <submittedName>
        <fullName evidence="8">Nitroreductase family protein</fullName>
    </submittedName>
</protein>
<feature type="region of interest" description="Disordered" evidence="6">
    <location>
        <begin position="256"/>
        <end position="278"/>
    </location>
</feature>
<sequence length="278" mass="29947">MLNETAAPEPANPTLALLRERRSVRAFTGEHVPADDLHQILLATRQAPSSINAQGLSLVVVRDPQRIKAIAQIAGGQPQVAGADVVVVFVVDYHRTGLAAQWHGREQVAHRSAEGVLVGAVDAGIALATFQTAAHSLGYATTAIGGIRNDPAGLIELLGLPEHTFPVVATTLGVADPDRLPRVKPRMPLESYAMEERYDARAVEEGARAYDQALRAWWDEQGMEEMGTWSQETSRIYSTYYFPTVAATYQAQGLRFLDGPQGPEDPGSDGAPDSRAEA</sequence>
<dbReference type="PIRSF" id="PIRSF005426">
    <property type="entry name" value="Frp"/>
    <property type="match status" value="1"/>
</dbReference>
<evidence type="ECO:0000256" key="6">
    <source>
        <dbReference type="SAM" id="MobiDB-lite"/>
    </source>
</evidence>
<keyword evidence="2 5" id="KW-0285">Flavoprotein</keyword>
<dbReference type="SUPFAM" id="SSF55469">
    <property type="entry name" value="FMN-dependent nitroreductase-like"/>
    <property type="match status" value="1"/>
</dbReference>
<dbReference type="PANTHER" id="PTHR43425:SF2">
    <property type="entry name" value="OXYGEN-INSENSITIVE NADPH NITROREDUCTASE"/>
    <property type="match status" value="1"/>
</dbReference>
<dbReference type="InterPro" id="IPR000415">
    <property type="entry name" value="Nitroreductase-like"/>
</dbReference>
<accession>A0A853EK81</accession>
<evidence type="ECO:0000259" key="7">
    <source>
        <dbReference type="Pfam" id="PF00881"/>
    </source>
</evidence>
<dbReference type="RefSeq" id="WP_179900958.1">
    <property type="nucleotide sequence ID" value="NZ_JACBXV010000131.1"/>
</dbReference>
<evidence type="ECO:0000256" key="4">
    <source>
        <dbReference type="ARBA" id="ARBA00023002"/>
    </source>
</evidence>
<name>A0A853EK81_9ACTO</name>
<evidence type="ECO:0000256" key="5">
    <source>
        <dbReference type="PIRNR" id="PIRNR005426"/>
    </source>
</evidence>
<gene>
    <name evidence="8" type="ORF">HZZ05_09215</name>
</gene>
<dbReference type="Proteomes" id="UP000572528">
    <property type="component" value="Unassembled WGS sequence"/>
</dbReference>
<feature type="domain" description="Nitroreductase" evidence="7">
    <location>
        <begin position="18"/>
        <end position="173"/>
    </location>
</feature>
<keyword evidence="4 5" id="KW-0560">Oxidoreductase</keyword>
<organism evidence="8 9">
    <name type="scientific">Actinomyces bowdenii</name>
    <dbReference type="NCBI Taxonomy" id="131109"/>
    <lineage>
        <taxon>Bacteria</taxon>
        <taxon>Bacillati</taxon>
        <taxon>Actinomycetota</taxon>
        <taxon>Actinomycetes</taxon>
        <taxon>Actinomycetales</taxon>
        <taxon>Actinomycetaceae</taxon>
        <taxon>Actinomyces</taxon>
    </lineage>
</organism>
<dbReference type="Gene3D" id="3.40.109.10">
    <property type="entry name" value="NADH Oxidase"/>
    <property type="match status" value="1"/>
</dbReference>
<evidence type="ECO:0000256" key="2">
    <source>
        <dbReference type="ARBA" id="ARBA00022630"/>
    </source>
</evidence>
<dbReference type="AlphaFoldDB" id="A0A853EK81"/>
<evidence type="ECO:0000256" key="3">
    <source>
        <dbReference type="ARBA" id="ARBA00022643"/>
    </source>
</evidence>
<evidence type="ECO:0000313" key="8">
    <source>
        <dbReference type="EMBL" id="NYS69688.1"/>
    </source>
</evidence>
<proteinExistence type="inferred from homology"/>
<evidence type="ECO:0000256" key="1">
    <source>
        <dbReference type="ARBA" id="ARBA00008366"/>
    </source>
</evidence>
<comment type="similarity">
    <text evidence="1 5">Belongs to the flavin oxidoreductase frp family.</text>
</comment>
<reference evidence="8 9" key="1">
    <citation type="submission" date="2020-07" db="EMBL/GenBank/DDBJ databases">
        <title>MOT database genomes.</title>
        <authorList>
            <person name="Joseph S."/>
            <person name="Aduse-Opoku J."/>
            <person name="Hashim A."/>
            <person name="Wade W."/>
            <person name="Curtis M."/>
        </authorList>
    </citation>
    <scope>NUCLEOTIDE SEQUENCE [LARGE SCALE GENOMIC DNA]</scope>
    <source>
        <strain evidence="8 9">WMus004</strain>
    </source>
</reference>
<dbReference type="InterPro" id="IPR016446">
    <property type="entry name" value="Flavin_OxRdtase_Frp"/>
</dbReference>
<keyword evidence="3 5" id="KW-0288">FMN</keyword>
<dbReference type="EMBL" id="JACBXV010000131">
    <property type="protein sequence ID" value="NYS69688.1"/>
    <property type="molecule type" value="Genomic_DNA"/>
</dbReference>
<dbReference type="PANTHER" id="PTHR43425">
    <property type="entry name" value="OXYGEN-INSENSITIVE NADPH NITROREDUCTASE"/>
    <property type="match status" value="1"/>
</dbReference>
<dbReference type="InterPro" id="IPR029479">
    <property type="entry name" value="Nitroreductase"/>
</dbReference>
<dbReference type="GO" id="GO:0016491">
    <property type="term" value="F:oxidoreductase activity"/>
    <property type="evidence" value="ECO:0007669"/>
    <property type="project" value="UniProtKB-UniRule"/>
</dbReference>
<dbReference type="Pfam" id="PF00881">
    <property type="entry name" value="Nitroreductase"/>
    <property type="match status" value="1"/>
</dbReference>
<keyword evidence="5" id="KW-0521">NADP</keyword>
<evidence type="ECO:0000313" key="9">
    <source>
        <dbReference type="Proteomes" id="UP000572528"/>
    </source>
</evidence>